<evidence type="ECO:0000313" key="1">
    <source>
        <dbReference type="EMBL" id="AZM68373.1"/>
    </source>
</evidence>
<dbReference type="AlphaFoldDB" id="A0A3Q8VQF9"/>
<accession>A0A3Q8VQF9</accession>
<proteinExistence type="predicted"/>
<protein>
    <submittedName>
        <fullName evidence="1">Uncharacterized protein</fullName>
    </submittedName>
</protein>
<keyword evidence="1" id="KW-0614">Plasmid</keyword>
<sequence length="120" mass="12961">MRKGIVQSLHDGFQLIVCQTPVLGYVTHIPTGQHHGKNAFTVRHVCVQHFADNFFNSTVHVLVSFTGAALPPRPLISPVPRKSRCIRGEIRCDATTAHRASGKAGSVLHPRCRGTATTGG</sequence>
<organism evidence="1">
    <name type="scientific">Escherichia coli</name>
    <dbReference type="NCBI Taxonomy" id="562"/>
    <lineage>
        <taxon>Bacteria</taxon>
        <taxon>Pseudomonadati</taxon>
        <taxon>Pseudomonadota</taxon>
        <taxon>Gammaproteobacteria</taxon>
        <taxon>Enterobacterales</taxon>
        <taxon>Enterobacteriaceae</taxon>
        <taxon>Escherichia</taxon>
    </lineage>
</organism>
<name>A0A3Q8VQF9_ECOLX</name>
<dbReference type="EMBL" id="MK092064">
    <property type="protein sequence ID" value="AZM68373.1"/>
    <property type="molecule type" value="Genomic_DNA"/>
</dbReference>
<reference evidence="1" key="1">
    <citation type="journal article" date="2019" name="Plasmid">
        <title>An improved plasmid size standard, 39R861.</title>
        <authorList>
            <person name="Moran R.A."/>
            <person name="Anantham S."/>
            <person name="Hall R.M."/>
        </authorList>
    </citation>
    <scope>NUCLEOTIDE SEQUENCE</scope>
    <source>
        <strain evidence="1">39R861</strain>
        <plasmid evidence="1">39R861-3</plasmid>
    </source>
</reference>
<geneLocation type="plasmid" evidence="1">
    <name>39R861-3</name>
</geneLocation>